<dbReference type="OrthoDB" id="397163at2"/>
<accession>A0A328PTP4</accession>
<feature type="coiled-coil region" evidence="1">
    <location>
        <begin position="133"/>
        <end position="160"/>
    </location>
</feature>
<proteinExistence type="predicted"/>
<evidence type="ECO:0000256" key="1">
    <source>
        <dbReference type="SAM" id="Coils"/>
    </source>
</evidence>
<sequence>MSPEISAYSKLFELAKDYLTKLSYYENFINDVASQEPESLEFLSSSFSLLRELGSLSGNSSGIESLVSSFKSKITKGEKDFSPKQLDKLFFSPYKGEREWIDELSYIHIWTLNSYQLNLKTCSINDIKSSLNSPELELELREVKEQTQQAEQQFKKKKTSDFSKNGFAVYRNIFSSKFSFGDKDNGEYDDGFERIVSRTQAIERLERDIRGGKIYIYNTKPIRNLKLKKLLSYLFLAGLVVSCITFLKAFISCVSNNCQENQAILFSIMSFIFFLLARNENNKFLDNENFRYSFSRKIFYYYFFLSSFFIFNKADYQALFGTSSDSFHKAILGVLVFLVITSISCFTVAYFFLNPKKNKALIKGLLDKYSNSPNLYN</sequence>
<reference evidence="4" key="1">
    <citation type="submission" date="2018-06" db="EMBL/GenBank/DDBJ databases">
        <authorList>
            <person name="Martinez Ocampo F."/>
            <person name="Quiroz Castaneda R.E."/>
            <person name="Rojas Lopez X."/>
        </authorList>
    </citation>
    <scope>NUCLEOTIDE SEQUENCE [LARGE SCALE GENOMIC DNA]</scope>
    <source>
        <strain evidence="4">INIFAP02</strain>
    </source>
</reference>
<feature type="transmembrane region" description="Helical" evidence="2">
    <location>
        <begin position="331"/>
        <end position="353"/>
    </location>
</feature>
<dbReference type="Proteomes" id="UP000249762">
    <property type="component" value="Unassembled WGS sequence"/>
</dbReference>
<keyword evidence="4" id="KW-1185">Reference proteome</keyword>
<dbReference type="AlphaFoldDB" id="A0A328PTP4"/>
<evidence type="ECO:0000256" key="2">
    <source>
        <dbReference type="SAM" id="Phobius"/>
    </source>
</evidence>
<evidence type="ECO:0000313" key="4">
    <source>
        <dbReference type="Proteomes" id="UP000249762"/>
    </source>
</evidence>
<comment type="caution">
    <text evidence="3">The sequence shown here is derived from an EMBL/GenBank/DDBJ whole genome shotgun (WGS) entry which is preliminary data.</text>
</comment>
<keyword evidence="2" id="KW-1133">Transmembrane helix</keyword>
<gene>
    <name evidence="3" type="ORF">DNK47_01535</name>
</gene>
<feature type="transmembrane region" description="Helical" evidence="2">
    <location>
        <begin position="230"/>
        <end position="251"/>
    </location>
</feature>
<feature type="transmembrane region" description="Helical" evidence="2">
    <location>
        <begin position="263"/>
        <end position="279"/>
    </location>
</feature>
<keyword evidence="2" id="KW-0812">Transmembrane</keyword>
<organism evidence="3 4">
    <name type="scientific">Mycoplasma wenyonii</name>
    <dbReference type="NCBI Taxonomy" id="65123"/>
    <lineage>
        <taxon>Bacteria</taxon>
        <taxon>Bacillati</taxon>
        <taxon>Mycoplasmatota</taxon>
        <taxon>Mollicutes</taxon>
        <taxon>Mycoplasmataceae</taxon>
        <taxon>Mycoplasma</taxon>
    </lineage>
</organism>
<dbReference type="EMBL" id="QKVO01000004">
    <property type="protein sequence ID" value="RAO95100.1"/>
    <property type="molecule type" value="Genomic_DNA"/>
</dbReference>
<feature type="transmembrane region" description="Helical" evidence="2">
    <location>
        <begin position="299"/>
        <end position="319"/>
    </location>
</feature>
<keyword evidence="2" id="KW-0472">Membrane</keyword>
<protein>
    <submittedName>
        <fullName evidence="3">Uncharacterized protein</fullName>
    </submittedName>
</protein>
<evidence type="ECO:0000313" key="3">
    <source>
        <dbReference type="EMBL" id="RAO95100.1"/>
    </source>
</evidence>
<name>A0A328PTP4_9MOLU</name>
<keyword evidence="1" id="KW-0175">Coiled coil</keyword>